<feature type="domain" description="PAS" evidence="1">
    <location>
        <begin position="145"/>
        <end position="215"/>
    </location>
</feature>
<accession>A0A917ARJ0</accession>
<dbReference type="InterPro" id="IPR000700">
    <property type="entry name" value="PAS-assoc_C"/>
</dbReference>
<gene>
    <name evidence="5" type="ORF">GCM10007140_16950</name>
</gene>
<dbReference type="PROSITE" id="PS50113">
    <property type="entry name" value="PAC"/>
    <property type="match status" value="1"/>
</dbReference>
<feature type="domain" description="PAC" evidence="2">
    <location>
        <begin position="88"/>
        <end position="144"/>
    </location>
</feature>
<dbReference type="InterPro" id="IPR000014">
    <property type="entry name" value="PAS"/>
</dbReference>
<dbReference type="CDD" id="cd01948">
    <property type="entry name" value="EAL"/>
    <property type="match status" value="1"/>
</dbReference>
<comment type="caution">
    <text evidence="5">The sequence shown here is derived from an EMBL/GenBank/DDBJ whole genome shotgun (WGS) entry which is preliminary data.</text>
</comment>
<dbReference type="PANTHER" id="PTHR44757:SF2">
    <property type="entry name" value="BIOFILM ARCHITECTURE MAINTENANCE PROTEIN MBAA"/>
    <property type="match status" value="1"/>
</dbReference>
<evidence type="ECO:0000259" key="2">
    <source>
        <dbReference type="PROSITE" id="PS50113"/>
    </source>
</evidence>
<dbReference type="SUPFAM" id="SSF141868">
    <property type="entry name" value="EAL domain-like"/>
    <property type="match status" value="1"/>
</dbReference>
<evidence type="ECO:0000313" key="6">
    <source>
        <dbReference type="Proteomes" id="UP000605259"/>
    </source>
</evidence>
<dbReference type="PANTHER" id="PTHR44757">
    <property type="entry name" value="DIGUANYLATE CYCLASE DGCP"/>
    <property type="match status" value="1"/>
</dbReference>
<dbReference type="SMART" id="SM00267">
    <property type="entry name" value="GGDEF"/>
    <property type="match status" value="1"/>
</dbReference>
<dbReference type="InterPro" id="IPR052155">
    <property type="entry name" value="Biofilm_reg_signaling"/>
</dbReference>
<dbReference type="SMART" id="SM00091">
    <property type="entry name" value="PAS"/>
    <property type="match status" value="2"/>
</dbReference>
<dbReference type="Gene3D" id="3.20.20.450">
    <property type="entry name" value="EAL domain"/>
    <property type="match status" value="1"/>
</dbReference>
<dbReference type="InterPro" id="IPR029787">
    <property type="entry name" value="Nucleotide_cyclase"/>
</dbReference>
<evidence type="ECO:0000313" key="5">
    <source>
        <dbReference type="EMBL" id="GGE67479.1"/>
    </source>
</evidence>
<dbReference type="EMBL" id="BMFK01000001">
    <property type="protein sequence ID" value="GGE67479.1"/>
    <property type="molecule type" value="Genomic_DNA"/>
</dbReference>
<evidence type="ECO:0000259" key="4">
    <source>
        <dbReference type="PROSITE" id="PS50887"/>
    </source>
</evidence>
<feature type="domain" description="EAL" evidence="3">
    <location>
        <begin position="446"/>
        <end position="699"/>
    </location>
</feature>
<dbReference type="InterPro" id="IPR000160">
    <property type="entry name" value="GGDEF_dom"/>
</dbReference>
<reference evidence="5" key="2">
    <citation type="submission" date="2020-09" db="EMBL/GenBank/DDBJ databases">
        <authorList>
            <person name="Sun Q."/>
            <person name="Zhou Y."/>
        </authorList>
    </citation>
    <scope>NUCLEOTIDE SEQUENCE</scope>
    <source>
        <strain evidence="5">CGMCC 1.12698</strain>
    </source>
</reference>
<evidence type="ECO:0000259" key="3">
    <source>
        <dbReference type="PROSITE" id="PS50883"/>
    </source>
</evidence>
<dbReference type="SMART" id="SM00052">
    <property type="entry name" value="EAL"/>
    <property type="match status" value="1"/>
</dbReference>
<dbReference type="Proteomes" id="UP000605259">
    <property type="component" value="Unassembled WGS sequence"/>
</dbReference>
<protein>
    <submittedName>
        <fullName evidence="5">GGDEF domain-containing protein</fullName>
    </submittedName>
</protein>
<keyword evidence="6" id="KW-1185">Reference proteome</keyword>
<proteinExistence type="predicted"/>
<dbReference type="InterPro" id="IPR001633">
    <property type="entry name" value="EAL_dom"/>
</dbReference>
<dbReference type="SUPFAM" id="SSF55785">
    <property type="entry name" value="PYP-like sensor domain (PAS domain)"/>
    <property type="match status" value="2"/>
</dbReference>
<dbReference type="InterPro" id="IPR013656">
    <property type="entry name" value="PAS_4"/>
</dbReference>
<dbReference type="AlphaFoldDB" id="A0A917ARJ0"/>
<dbReference type="CDD" id="cd01949">
    <property type="entry name" value="GGDEF"/>
    <property type="match status" value="1"/>
</dbReference>
<dbReference type="InterPro" id="IPR035965">
    <property type="entry name" value="PAS-like_dom_sf"/>
</dbReference>
<dbReference type="NCBIfam" id="TIGR00229">
    <property type="entry name" value="sensory_box"/>
    <property type="match status" value="1"/>
</dbReference>
<name>A0A917ARJ0_9BACI</name>
<dbReference type="CDD" id="cd00130">
    <property type="entry name" value="PAS"/>
    <property type="match status" value="1"/>
</dbReference>
<dbReference type="Pfam" id="PF08448">
    <property type="entry name" value="PAS_4"/>
    <property type="match status" value="2"/>
</dbReference>
<dbReference type="InterPro" id="IPR035919">
    <property type="entry name" value="EAL_sf"/>
</dbReference>
<dbReference type="Pfam" id="PF00563">
    <property type="entry name" value="EAL"/>
    <property type="match status" value="1"/>
</dbReference>
<evidence type="ECO:0000259" key="1">
    <source>
        <dbReference type="PROSITE" id="PS50112"/>
    </source>
</evidence>
<reference evidence="5" key="1">
    <citation type="journal article" date="2014" name="Int. J. Syst. Evol. Microbiol.">
        <title>Complete genome sequence of Corynebacterium casei LMG S-19264T (=DSM 44701T), isolated from a smear-ripened cheese.</title>
        <authorList>
            <consortium name="US DOE Joint Genome Institute (JGI-PGF)"/>
            <person name="Walter F."/>
            <person name="Albersmeier A."/>
            <person name="Kalinowski J."/>
            <person name="Ruckert C."/>
        </authorList>
    </citation>
    <scope>NUCLEOTIDE SEQUENCE</scope>
    <source>
        <strain evidence="5">CGMCC 1.12698</strain>
    </source>
</reference>
<dbReference type="SUPFAM" id="SSF55073">
    <property type="entry name" value="Nucleotide cyclase"/>
    <property type="match status" value="1"/>
</dbReference>
<dbReference type="PROSITE" id="PS50883">
    <property type="entry name" value="EAL"/>
    <property type="match status" value="1"/>
</dbReference>
<dbReference type="PROSITE" id="PS50887">
    <property type="entry name" value="GGDEF"/>
    <property type="match status" value="1"/>
</dbReference>
<sequence length="700" mass="80772">MNETKNKNLMHSTAQSLYLNEDFIESMEEIVFIVKVEGPNLFSYQFANSIAVKYLNLGEDYIGKTFHEVQNEEVANKLQANHEQVVKKKANIHFSEEIQLVSGEMMYGETTLNPVVDEEQVCRYILTVIRDMTSRRFEKDLLNQSLLRYRSLIDYNMDAILTVDCRGIITQTNPATTMMFGYEDDSLLGTSIFELIHQSSIESFRMMLNNTLFGQPAVMNTCQFIHADKTERIMNVRFVPIMIDDTVDEFYLMARDVTEEKQKEKTIEYLAYYDALTGFYNRACFIEDIKEVFEIAKEQKQTFALMYMDLDRLKFVNDSLGHDAGDMILKELAARFKKIVSKNPNLAAYRQGGDEFIILSRDTNKEQVELLAKELVEAMREPFHCMGERLNMTLSIGISMYPENGTDVEMLVKKADIALYDIKHKQHRKQTYTFYYEECQQTALHVFNIERYLRRAVENNEFVLHYQPQLNVETGELIGLEALIRWNSKELGMVPPGEFIPIAEEAECIIEIGNWVIANVCQQIKEWNDQNYCIKQVAINLSPLQVETLDIVETIEHHLHINGLSPSQLVIEITESAMKNRTRTAAVLWKLKELGVGISIDDFGTGYSSLSYLAAFPIDMLKIDRSFIQEVGKEKKEEAITTTIIYMAKILGLEVIAEGVEEQSQVDFLKKQECMKAQGFYFSRPVPSEEIVKLFFTNKD</sequence>
<organism evidence="5 6">
    <name type="scientific">Priestia taiwanensis</name>
    <dbReference type="NCBI Taxonomy" id="1347902"/>
    <lineage>
        <taxon>Bacteria</taxon>
        <taxon>Bacillati</taxon>
        <taxon>Bacillota</taxon>
        <taxon>Bacilli</taxon>
        <taxon>Bacillales</taxon>
        <taxon>Bacillaceae</taxon>
        <taxon>Priestia</taxon>
    </lineage>
</organism>
<feature type="domain" description="GGDEF" evidence="4">
    <location>
        <begin position="301"/>
        <end position="437"/>
    </location>
</feature>
<dbReference type="FunFam" id="3.20.20.450:FF:000001">
    <property type="entry name" value="Cyclic di-GMP phosphodiesterase yahA"/>
    <property type="match status" value="1"/>
</dbReference>
<dbReference type="Gene3D" id="3.30.70.270">
    <property type="match status" value="1"/>
</dbReference>
<dbReference type="PROSITE" id="PS50112">
    <property type="entry name" value="PAS"/>
    <property type="match status" value="1"/>
</dbReference>
<dbReference type="Gene3D" id="3.30.450.20">
    <property type="entry name" value="PAS domain"/>
    <property type="match status" value="2"/>
</dbReference>
<dbReference type="InterPro" id="IPR043128">
    <property type="entry name" value="Rev_trsase/Diguanyl_cyclase"/>
</dbReference>
<dbReference type="RefSeq" id="WP_188387930.1">
    <property type="nucleotide sequence ID" value="NZ_BMFK01000001.1"/>
</dbReference>
<dbReference type="NCBIfam" id="TIGR00254">
    <property type="entry name" value="GGDEF"/>
    <property type="match status" value="1"/>
</dbReference>
<dbReference type="Pfam" id="PF00990">
    <property type="entry name" value="GGDEF"/>
    <property type="match status" value="1"/>
</dbReference>